<dbReference type="InParanoid" id="A0A0G4EY43"/>
<evidence type="ECO:0000256" key="1">
    <source>
        <dbReference type="SAM" id="MobiDB-lite"/>
    </source>
</evidence>
<protein>
    <recommendedName>
        <fullName evidence="4">Ubiquitin-like domain-containing protein</fullName>
    </recommendedName>
</protein>
<keyword evidence="3" id="KW-1185">Reference proteome</keyword>
<proteinExistence type="predicted"/>
<reference evidence="2 3" key="1">
    <citation type="submission" date="2014-11" db="EMBL/GenBank/DDBJ databases">
        <authorList>
            <person name="Zhu J."/>
            <person name="Qi W."/>
            <person name="Song R."/>
        </authorList>
    </citation>
    <scope>NUCLEOTIDE SEQUENCE [LARGE SCALE GENOMIC DNA]</scope>
</reference>
<name>A0A0G4EY43_VITBC</name>
<accession>A0A0G4EY43</accession>
<gene>
    <name evidence="2" type="ORF">Vbra_8446</name>
</gene>
<evidence type="ECO:0000313" key="3">
    <source>
        <dbReference type="Proteomes" id="UP000041254"/>
    </source>
</evidence>
<evidence type="ECO:0000313" key="2">
    <source>
        <dbReference type="EMBL" id="CEM03656.1"/>
    </source>
</evidence>
<sequence length="323" mass="35089">MMRVTFRRDGAENEFVLTENDTRTVDDINNRLRKGQRLDPSAVNTYQGWPDTEGDQLARDVFKDGDVIIYTAGDADGHHVVDIEGSGEMANEPMAVLWGVANGTAALAVLKEYFKPVYMCCLCCEGAMVMAKWLCQACAPAAEAFNQTISNLCGHRSEGSDERERTGRGRVTSRFDALEVTLTLAAQAGIPRSKYVNTLIEGVIAGRHDGSCRDNPTVATAHPKSTQPMRLLITTILLATPMASEYVEEDKKTFLAATVKGLNKELWRGSFCGAVSKKDGDDTEGQAQGDDTEGQAQQRQGGHPAVGQRWPLGGLSRSWPSGC</sequence>
<dbReference type="Proteomes" id="UP000041254">
    <property type="component" value="Unassembled WGS sequence"/>
</dbReference>
<feature type="region of interest" description="Disordered" evidence="1">
    <location>
        <begin position="277"/>
        <end position="323"/>
    </location>
</feature>
<evidence type="ECO:0008006" key="4">
    <source>
        <dbReference type="Google" id="ProtNLM"/>
    </source>
</evidence>
<dbReference type="VEuPathDB" id="CryptoDB:Vbra_8446"/>
<dbReference type="EMBL" id="CDMY01000347">
    <property type="protein sequence ID" value="CEM03656.1"/>
    <property type="molecule type" value="Genomic_DNA"/>
</dbReference>
<organism evidence="2 3">
    <name type="scientific">Vitrella brassicaformis (strain CCMP3155)</name>
    <dbReference type="NCBI Taxonomy" id="1169540"/>
    <lineage>
        <taxon>Eukaryota</taxon>
        <taxon>Sar</taxon>
        <taxon>Alveolata</taxon>
        <taxon>Colpodellida</taxon>
        <taxon>Vitrellaceae</taxon>
        <taxon>Vitrella</taxon>
    </lineage>
</organism>
<dbReference type="AlphaFoldDB" id="A0A0G4EY43"/>